<sequence>MAADLDAFALDDILSPSSSSVYPVNDTEYDYDYADSVNQFNWNELVPTTIVYAITSYVHYCGHLCQFTFTTLDIGEIDDPLKTPERCAHVRAIENYCFRSQSFSAMCHHDVYCCLENIVAMDVSYFCEICLCLEKMLLNEPGSENPQGIQQAQKVQNRFSRTPSTGEKEKSRQKISSQTDLKKFQRFSGKNPLSYGNSSEKPGIITQKILNPRHHSQN</sequence>
<dbReference type="EMBL" id="CADCXU010005300">
    <property type="protein sequence ID" value="CAA9996997.1"/>
    <property type="molecule type" value="Genomic_DNA"/>
</dbReference>
<accession>A0A6H5G477</accession>
<dbReference type="Proteomes" id="UP000479000">
    <property type="component" value="Unassembled WGS sequence"/>
</dbReference>
<feature type="region of interest" description="Disordered" evidence="1">
    <location>
        <begin position="144"/>
        <end position="218"/>
    </location>
</feature>
<reference evidence="2 3" key="1">
    <citation type="submission" date="2020-02" db="EMBL/GenBank/DDBJ databases">
        <authorList>
            <person name="Ferguson B K."/>
        </authorList>
    </citation>
    <scope>NUCLEOTIDE SEQUENCE [LARGE SCALE GENOMIC DNA]</scope>
</reference>
<evidence type="ECO:0000313" key="3">
    <source>
        <dbReference type="Proteomes" id="UP000479000"/>
    </source>
</evidence>
<name>A0A6H5G477_9HEMI</name>
<feature type="compositionally biased region" description="Polar residues" evidence="1">
    <location>
        <begin position="144"/>
        <end position="165"/>
    </location>
</feature>
<organism evidence="2 3">
    <name type="scientific">Nesidiocoris tenuis</name>
    <dbReference type="NCBI Taxonomy" id="355587"/>
    <lineage>
        <taxon>Eukaryota</taxon>
        <taxon>Metazoa</taxon>
        <taxon>Ecdysozoa</taxon>
        <taxon>Arthropoda</taxon>
        <taxon>Hexapoda</taxon>
        <taxon>Insecta</taxon>
        <taxon>Pterygota</taxon>
        <taxon>Neoptera</taxon>
        <taxon>Paraneoptera</taxon>
        <taxon>Hemiptera</taxon>
        <taxon>Heteroptera</taxon>
        <taxon>Panheteroptera</taxon>
        <taxon>Cimicomorpha</taxon>
        <taxon>Miridae</taxon>
        <taxon>Dicyphina</taxon>
        <taxon>Nesidiocoris</taxon>
    </lineage>
</organism>
<proteinExistence type="predicted"/>
<evidence type="ECO:0000256" key="1">
    <source>
        <dbReference type="SAM" id="MobiDB-lite"/>
    </source>
</evidence>
<protein>
    <submittedName>
        <fullName evidence="2">Uncharacterized protein</fullName>
    </submittedName>
</protein>
<evidence type="ECO:0000313" key="2">
    <source>
        <dbReference type="EMBL" id="CAA9996997.1"/>
    </source>
</evidence>
<dbReference type="AlphaFoldDB" id="A0A6H5G477"/>
<gene>
    <name evidence="2" type="ORF">NTEN_LOCUS3362</name>
</gene>
<keyword evidence="3" id="KW-1185">Reference proteome</keyword>